<evidence type="ECO:0000256" key="7">
    <source>
        <dbReference type="ARBA" id="ARBA00022741"/>
    </source>
</evidence>
<dbReference type="InterPro" id="IPR008271">
    <property type="entry name" value="Ser/Thr_kinase_AS"/>
</dbReference>
<dbReference type="InterPro" id="IPR017441">
    <property type="entry name" value="Protein_kinase_ATP_BS"/>
</dbReference>
<comment type="caution">
    <text evidence="14">Lacks conserved residue(s) required for the propagation of feature annotation.</text>
</comment>
<evidence type="ECO:0000259" key="19">
    <source>
        <dbReference type="PROSITE" id="PS50026"/>
    </source>
</evidence>
<feature type="binding site" evidence="15">
    <location>
        <position position="471"/>
    </location>
    <ligand>
        <name>ATP</name>
        <dbReference type="ChEBI" id="CHEBI:30616"/>
    </ligand>
</feature>
<dbReference type="Pfam" id="PF07714">
    <property type="entry name" value="PK_Tyr_Ser-Thr"/>
    <property type="match status" value="1"/>
</dbReference>
<evidence type="ECO:0000256" key="5">
    <source>
        <dbReference type="ARBA" id="ARBA00022692"/>
    </source>
</evidence>
<keyword evidence="11 16" id="KW-0472">Membrane</keyword>
<dbReference type="Proteomes" id="UP000011116">
    <property type="component" value="Chromosome 1H"/>
</dbReference>
<dbReference type="SUPFAM" id="SSF56112">
    <property type="entry name" value="Protein kinase-like (PK-like)"/>
    <property type="match status" value="1"/>
</dbReference>
<evidence type="ECO:0000256" key="13">
    <source>
        <dbReference type="ARBA" id="ARBA00023180"/>
    </source>
</evidence>
<dbReference type="InterPro" id="IPR000742">
    <property type="entry name" value="EGF"/>
</dbReference>
<evidence type="ECO:0000256" key="9">
    <source>
        <dbReference type="ARBA" id="ARBA00022840"/>
    </source>
</evidence>
<dbReference type="PROSITE" id="PS00108">
    <property type="entry name" value="PROTEIN_KINASE_ST"/>
    <property type="match status" value="1"/>
</dbReference>
<dbReference type="GO" id="GO:0005524">
    <property type="term" value="F:ATP binding"/>
    <property type="evidence" value="ECO:0007669"/>
    <property type="project" value="UniProtKB-UniRule"/>
</dbReference>
<reference evidence="21" key="1">
    <citation type="journal article" date="2012" name="Nature">
        <title>A physical, genetic and functional sequence assembly of the barley genome.</title>
        <authorList>
            <consortium name="The International Barley Genome Sequencing Consortium"/>
            <person name="Mayer K.F."/>
            <person name="Waugh R."/>
            <person name="Brown J.W."/>
            <person name="Schulman A."/>
            <person name="Langridge P."/>
            <person name="Platzer M."/>
            <person name="Fincher G.B."/>
            <person name="Muehlbauer G.J."/>
            <person name="Sato K."/>
            <person name="Close T.J."/>
            <person name="Wise R.P."/>
            <person name="Stein N."/>
        </authorList>
    </citation>
    <scope>NUCLEOTIDE SEQUENCE [LARGE SCALE GENOMIC DNA]</scope>
    <source>
        <strain evidence="21">cv. Morex</strain>
    </source>
</reference>
<keyword evidence="12" id="KW-1015">Disulfide bond</keyword>
<evidence type="ECO:0000256" key="3">
    <source>
        <dbReference type="ARBA" id="ARBA00022536"/>
    </source>
</evidence>
<feature type="domain" description="EGF-like" evidence="19">
    <location>
        <begin position="318"/>
        <end position="355"/>
    </location>
</feature>
<evidence type="ECO:0000256" key="2">
    <source>
        <dbReference type="ARBA" id="ARBA00022527"/>
    </source>
</evidence>
<dbReference type="PROSITE" id="PS00107">
    <property type="entry name" value="PROTEIN_KINASE_ATP"/>
    <property type="match status" value="1"/>
</dbReference>
<evidence type="ECO:0000256" key="15">
    <source>
        <dbReference type="PROSITE-ProRule" id="PRU10141"/>
    </source>
</evidence>
<gene>
    <name evidence="20" type="primary">LOC123446976</name>
</gene>
<dbReference type="FunFam" id="1.10.510.10:FF:000084">
    <property type="entry name" value="Wall-associated receptor kinase 2"/>
    <property type="match status" value="1"/>
</dbReference>
<protein>
    <recommendedName>
        <fullName evidence="22">Protein kinase domain-containing protein</fullName>
    </recommendedName>
</protein>
<dbReference type="PANTHER" id="PTHR27005">
    <property type="entry name" value="WALL-ASSOCIATED RECEPTOR KINASE-LIKE 21"/>
    <property type="match status" value="1"/>
</dbReference>
<keyword evidence="8" id="KW-0418">Kinase</keyword>
<evidence type="ECO:0000313" key="21">
    <source>
        <dbReference type="Proteomes" id="UP000011116"/>
    </source>
</evidence>
<dbReference type="PANTHER" id="PTHR27005:SF215">
    <property type="entry name" value="OS09G0562600 PROTEIN"/>
    <property type="match status" value="1"/>
</dbReference>
<dbReference type="Gramene" id="HORVU.MOREX.r2.1HG0062420.1">
    <property type="protein sequence ID" value="HORVU.MOREX.r2.1HG0062420.1"/>
    <property type="gene ID" value="HORVU.MOREX.r2.1HG0062420"/>
</dbReference>
<dbReference type="InterPro" id="IPR000152">
    <property type="entry name" value="EGF-type_Asp/Asn_hydroxyl_site"/>
</dbReference>
<dbReference type="InterPro" id="IPR001881">
    <property type="entry name" value="EGF-like_Ca-bd_dom"/>
</dbReference>
<dbReference type="GO" id="GO:0007166">
    <property type="term" value="P:cell surface receptor signaling pathway"/>
    <property type="evidence" value="ECO:0000318"/>
    <property type="project" value="GO_Central"/>
</dbReference>
<dbReference type="PROSITE" id="PS01187">
    <property type="entry name" value="EGF_CA"/>
    <property type="match status" value="1"/>
</dbReference>
<comment type="subcellular location">
    <subcellularLocation>
        <location evidence="1">Membrane</location>
        <topology evidence="1">Single-pass type I membrane protein</topology>
    </subcellularLocation>
</comment>
<dbReference type="EnsemblPlants" id="HORVU.MOREX.r3.1HG0077000.1">
    <property type="protein sequence ID" value="HORVU.MOREX.r3.1HG0077000.1"/>
    <property type="gene ID" value="HORVU.MOREX.r3.1HG0077000"/>
</dbReference>
<evidence type="ECO:0008006" key="22">
    <source>
        <dbReference type="Google" id="ProtNLM"/>
    </source>
</evidence>
<dbReference type="SMART" id="SM00220">
    <property type="entry name" value="S_TKc"/>
    <property type="match status" value="1"/>
</dbReference>
<dbReference type="Gramene" id="HORVU.MOREX.r3.1HG0077000.1">
    <property type="protein sequence ID" value="HORVU.MOREX.r3.1HG0077000.1"/>
    <property type="gene ID" value="HORVU.MOREX.r3.1HG0077000"/>
</dbReference>
<dbReference type="GO" id="GO:0004674">
    <property type="term" value="F:protein serine/threonine kinase activity"/>
    <property type="evidence" value="ECO:0007669"/>
    <property type="project" value="UniProtKB-KW"/>
</dbReference>
<evidence type="ECO:0000256" key="11">
    <source>
        <dbReference type="ARBA" id="ARBA00023136"/>
    </source>
</evidence>
<keyword evidence="21" id="KW-1185">Reference proteome</keyword>
<dbReference type="PROSITE" id="PS50011">
    <property type="entry name" value="PROTEIN_KINASE_DOM"/>
    <property type="match status" value="1"/>
</dbReference>
<dbReference type="Pfam" id="PF07645">
    <property type="entry name" value="EGF_CA"/>
    <property type="match status" value="1"/>
</dbReference>
<dbReference type="Pfam" id="PF13947">
    <property type="entry name" value="GUB_WAK_bind"/>
    <property type="match status" value="1"/>
</dbReference>
<dbReference type="SMR" id="A0A8I6WXC0"/>
<dbReference type="AlphaFoldDB" id="A0A8I6WXC0"/>
<dbReference type="InterPro" id="IPR001245">
    <property type="entry name" value="Ser-Thr/Tyr_kinase_cat_dom"/>
</dbReference>
<dbReference type="SUPFAM" id="SSF57196">
    <property type="entry name" value="EGF/Laminin"/>
    <property type="match status" value="1"/>
</dbReference>
<keyword evidence="13" id="KW-0325">Glycoprotein</keyword>
<keyword evidence="6 17" id="KW-0732">Signal</keyword>
<evidence type="ECO:0000256" key="8">
    <source>
        <dbReference type="ARBA" id="ARBA00022777"/>
    </source>
</evidence>
<dbReference type="SMART" id="SM00181">
    <property type="entry name" value="EGF"/>
    <property type="match status" value="2"/>
</dbReference>
<feature type="domain" description="Protein kinase" evidence="18">
    <location>
        <begin position="442"/>
        <end position="719"/>
    </location>
</feature>
<sequence>MAIASAAVVLVLAIAAAAAAETPAPTGLAGCVTSCGDVSVPYPFGFGPPHCHWPGLNLTCDTSGPRPPRLLLGDGALRVAAISLRNATVRVVRTGSIVDSAGVTSDRNVSFGGGFVGAGYMLSNGNELVLSGCNLLATLVEDLGVGPGRSGIISGCASFCSFRNKKVDSVGQPAGKYCSGMACCQAPINYHSSPTGVHLRWLDAGNHSEALTFLPTYVFVAEEGWFDRRPLADELLSVRRSPSEAALEVPLVLLWAVKQGLPPLPSLTANSSTACSDDTHRMLCKSGHSVCAAGNLGYTCQCRDGYDGNPYLTHGCQDVNECEQPHDHGCFGKCINTIGGYKCQCPQGTHGNYTIKDGCIKSAATGTSIGIGVGSAVGFMLLVLGAIFMVQRFQHKREMLLKQKFFKQNRGQLLQQLVSPRTDIAERMIIPVDELAKATNNFDKARELGGGGHGTVYKGILSDLHVVAIKKSKITVQKEIDEFINEVAILSQINHRNVVKLIGCCLETEVPLLVYEFISSGTLYDHLHVEGSKSLPWVTRFRIATEIASALAYLHSSVSIPIIHRDIKSSNILLDESMTSKVSDFGASRYIPTDKTGLTTMVQGTIGYLDPMYFYTGRLTEKSDVYSFGVILVELLTRKKPFSYFFLDGDGLVAHFVKLLAEKMLVQILDPQVIEEGGKEVHELSILAASCIKLNAEDRPTMRQVEHTLEGLVVTRKFLENDITMMNCSLNKERKSPLECSRRHSMEEEILMSARQAQGTQGHGVGREAISLCLLPMFWSGASHNPDYATAFMFT</sequence>
<keyword evidence="2" id="KW-0723">Serine/threonine-protein kinase</keyword>
<keyword evidence="10 16" id="KW-1133">Transmembrane helix</keyword>
<keyword evidence="7 15" id="KW-0547">Nucleotide-binding</keyword>
<evidence type="ECO:0000256" key="10">
    <source>
        <dbReference type="ARBA" id="ARBA00022989"/>
    </source>
</evidence>
<dbReference type="InterPro" id="IPR049883">
    <property type="entry name" value="NOTCH1_EGF-like"/>
</dbReference>
<evidence type="ECO:0000256" key="1">
    <source>
        <dbReference type="ARBA" id="ARBA00004479"/>
    </source>
</evidence>
<dbReference type="CDD" id="cd14066">
    <property type="entry name" value="STKc_IRAK"/>
    <property type="match status" value="1"/>
</dbReference>
<dbReference type="PROSITE" id="PS50026">
    <property type="entry name" value="EGF_3"/>
    <property type="match status" value="1"/>
</dbReference>
<dbReference type="InterPro" id="IPR000719">
    <property type="entry name" value="Prot_kinase_dom"/>
</dbReference>
<evidence type="ECO:0000256" key="6">
    <source>
        <dbReference type="ARBA" id="ARBA00022729"/>
    </source>
</evidence>
<dbReference type="Gene3D" id="1.10.510.10">
    <property type="entry name" value="Transferase(Phosphotransferase) domain 1"/>
    <property type="match status" value="1"/>
</dbReference>
<dbReference type="InterPro" id="IPR025287">
    <property type="entry name" value="WAK_GUB"/>
</dbReference>
<evidence type="ECO:0000256" key="14">
    <source>
        <dbReference type="PROSITE-ProRule" id="PRU00076"/>
    </source>
</evidence>
<dbReference type="Gene3D" id="3.30.200.20">
    <property type="entry name" value="Phosphorylase Kinase, domain 1"/>
    <property type="match status" value="1"/>
</dbReference>
<dbReference type="FunFam" id="2.10.25.10:FF:000355">
    <property type="entry name" value="Wall-associated receptor kinase 3"/>
    <property type="match status" value="1"/>
</dbReference>
<accession>A0A8I6WXC0</accession>
<dbReference type="GO" id="GO:0005509">
    <property type="term" value="F:calcium ion binding"/>
    <property type="evidence" value="ECO:0007669"/>
    <property type="project" value="InterPro"/>
</dbReference>
<keyword evidence="5 16" id="KW-0812">Transmembrane</keyword>
<evidence type="ECO:0000259" key="18">
    <source>
        <dbReference type="PROSITE" id="PS50011"/>
    </source>
</evidence>
<dbReference type="PROSITE" id="PS00010">
    <property type="entry name" value="ASX_HYDROXYL"/>
    <property type="match status" value="1"/>
</dbReference>
<feature type="transmembrane region" description="Helical" evidence="16">
    <location>
        <begin position="369"/>
        <end position="390"/>
    </location>
</feature>
<keyword evidence="4" id="KW-0808">Transferase</keyword>
<feature type="signal peptide" evidence="17">
    <location>
        <begin position="1"/>
        <end position="19"/>
    </location>
</feature>
<name>A0A8I6WXC0_HORVV</name>
<evidence type="ECO:0000256" key="4">
    <source>
        <dbReference type="ARBA" id="ARBA00022679"/>
    </source>
</evidence>
<dbReference type="CDD" id="cd00054">
    <property type="entry name" value="EGF_CA"/>
    <property type="match status" value="1"/>
</dbReference>
<keyword evidence="3 14" id="KW-0245">EGF-like domain</keyword>
<reference evidence="20" key="3">
    <citation type="submission" date="2022-01" db="UniProtKB">
        <authorList>
            <consortium name="EnsemblPlants"/>
        </authorList>
    </citation>
    <scope>IDENTIFICATION</scope>
    <source>
        <strain evidence="20">subsp. vulgare</strain>
    </source>
</reference>
<dbReference type="GO" id="GO:0005886">
    <property type="term" value="C:plasma membrane"/>
    <property type="evidence" value="ECO:0000318"/>
    <property type="project" value="GO_Central"/>
</dbReference>
<organism evidence="20 21">
    <name type="scientific">Hordeum vulgare subsp. vulgare</name>
    <name type="common">Domesticated barley</name>
    <dbReference type="NCBI Taxonomy" id="112509"/>
    <lineage>
        <taxon>Eukaryota</taxon>
        <taxon>Viridiplantae</taxon>
        <taxon>Streptophyta</taxon>
        <taxon>Embryophyta</taxon>
        <taxon>Tracheophyta</taxon>
        <taxon>Spermatophyta</taxon>
        <taxon>Magnoliopsida</taxon>
        <taxon>Liliopsida</taxon>
        <taxon>Poales</taxon>
        <taxon>Poaceae</taxon>
        <taxon>BOP clade</taxon>
        <taxon>Pooideae</taxon>
        <taxon>Triticodae</taxon>
        <taxon>Triticeae</taxon>
        <taxon>Hordeinae</taxon>
        <taxon>Hordeum</taxon>
    </lineage>
</organism>
<dbReference type="GO" id="GO:0030247">
    <property type="term" value="F:polysaccharide binding"/>
    <property type="evidence" value="ECO:0007669"/>
    <property type="project" value="InterPro"/>
</dbReference>
<dbReference type="InterPro" id="IPR045274">
    <property type="entry name" value="WAK-like"/>
</dbReference>
<dbReference type="SMART" id="SM00179">
    <property type="entry name" value="EGF_CA"/>
    <property type="match status" value="1"/>
</dbReference>
<dbReference type="InterPro" id="IPR018097">
    <property type="entry name" value="EGF_Ca-bd_CS"/>
</dbReference>
<proteinExistence type="predicted"/>
<keyword evidence="9 15" id="KW-0067">ATP-binding</keyword>
<evidence type="ECO:0000256" key="17">
    <source>
        <dbReference type="SAM" id="SignalP"/>
    </source>
</evidence>
<feature type="chain" id="PRO_5035311584" description="Protein kinase domain-containing protein" evidence="17">
    <location>
        <begin position="20"/>
        <end position="795"/>
    </location>
</feature>
<dbReference type="Gene3D" id="2.10.25.10">
    <property type="entry name" value="Laminin"/>
    <property type="match status" value="1"/>
</dbReference>
<dbReference type="FunFam" id="3.30.200.20:FF:000043">
    <property type="entry name" value="Wall-associated receptor kinase 2"/>
    <property type="match status" value="1"/>
</dbReference>
<evidence type="ECO:0000256" key="12">
    <source>
        <dbReference type="ARBA" id="ARBA00023157"/>
    </source>
</evidence>
<evidence type="ECO:0000256" key="16">
    <source>
        <dbReference type="SAM" id="Phobius"/>
    </source>
</evidence>
<dbReference type="InterPro" id="IPR011009">
    <property type="entry name" value="Kinase-like_dom_sf"/>
</dbReference>
<reference evidence="20" key="2">
    <citation type="submission" date="2020-10" db="EMBL/GenBank/DDBJ databases">
        <authorList>
            <person name="Scholz U."/>
            <person name="Mascher M."/>
            <person name="Fiebig A."/>
        </authorList>
    </citation>
    <scope>NUCLEOTIDE SEQUENCE [LARGE SCALE GENOMIC DNA]</scope>
    <source>
        <strain evidence="20">cv. Morex</strain>
    </source>
</reference>
<evidence type="ECO:0000313" key="20">
    <source>
        <dbReference type="EnsemblPlants" id="HORVU.MOREX.r3.1HG0077000.1"/>
    </source>
</evidence>